<feature type="compositionally biased region" description="Polar residues" evidence="1">
    <location>
        <begin position="18"/>
        <end position="33"/>
    </location>
</feature>
<organism evidence="2 3">
    <name type="scientific">Meripilus lineatus</name>
    <dbReference type="NCBI Taxonomy" id="2056292"/>
    <lineage>
        <taxon>Eukaryota</taxon>
        <taxon>Fungi</taxon>
        <taxon>Dikarya</taxon>
        <taxon>Basidiomycota</taxon>
        <taxon>Agaricomycotina</taxon>
        <taxon>Agaricomycetes</taxon>
        <taxon>Polyporales</taxon>
        <taxon>Meripilaceae</taxon>
        <taxon>Meripilus</taxon>
    </lineage>
</organism>
<evidence type="ECO:0000313" key="3">
    <source>
        <dbReference type="Proteomes" id="UP001212997"/>
    </source>
</evidence>
<protein>
    <submittedName>
        <fullName evidence="2">Uncharacterized protein</fullName>
    </submittedName>
</protein>
<feature type="region of interest" description="Disordered" evidence="1">
    <location>
        <begin position="1"/>
        <end position="33"/>
    </location>
</feature>
<dbReference type="AlphaFoldDB" id="A0AAD5YK86"/>
<gene>
    <name evidence="2" type="ORF">NLI96_g4274</name>
</gene>
<comment type="caution">
    <text evidence="2">The sequence shown here is derived from an EMBL/GenBank/DDBJ whole genome shotgun (WGS) entry which is preliminary data.</text>
</comment>
<dbReference type="EMBL" id="JANAWD010000123">
    <property type="protein sequence ID" value="KAJ3486375.1"/>
    <property type="molecule type" value="Genomic_DNA"/>
</dbReference>
<dbReference type="Proteomes" id="UP001212997">
    <property type="component" value="Unassembled WGS sequence"/>
</dbReference>
<evidence type="ECO:0000256" key="1">
    <source>
        <dbReference type="SAM" id="MobiDB-lite"/>
    </source>
</evidence>
<proteinExistence type="predicted"/>
<keyword evidence="3" id="KW-1185">Reference proteome</keyword>
<sequence>MNSNGPYHFSTPMGPPSMSHTPSQMGESSTSVPFFTTPATAQQVTNEAFQDEFFDDQSTLFLYDQHHRQGHRSPTTTPYRHSAASLS</sequence>
<accession>A0AAD5YK86</accession>
<reference evidence="2" key="1">
    <citation type="submission" date="2022-07" db="EMBL/GenBank/DDBJ databases">
        <title>Genome Sequence of Physisporinus lineatus.</title>
        <authorList>
            <person name="Buettner E."/>
        </authorList>
    </citation>
    <scope>NUCLEOTIDE SEQUENCE</scope>
    <source>
        <strain evidence="2">VT162</strain>
    </source>
</reference>
<feature type="region of interest" description="Disordered" evidence="1">
    <location>
        <begin position="64"/>
        <end position="87"/>
    </location>
</feature>
<feature type="compositionally biased region" description="Polar residues" evidence="1">
    <location>
        <begin position="72"/>
        <end position="87"/>
    </location>
</feature>
<evidence type="ECO:0000313" key="2">
    <source>
        <dbReference type="EMBL" id="KAJ3486375.1"/>
    </source>
</evidence>
<name>A0AAD5YK86_9APHY</name>